<evidence type="ECO:0000313" key="1">
    <source>
        <dbReference type="EMBL" id="UYM17244.1"/>
    </source>
</evidence>
<name>A0ABY6GXY0_9GAMM</name>
<dbReference type="Proteomes" id="UP001163255">
    <property type="component" value="Chromosome"/>
</dbReference>
<accession>A0ABY6GXY0</accession>
<sequence>MIEPVLAFLVPVHESLLSIGGFSIQGNKKELKMGFAERPPFNSWAFCRNWFKSATPSAA</sequence>
<gene>
    <name evidence="1" type="ORF">NX720_04790</name>
</gene>
<dbReference type="RefSeq" id="WP_262599754.1">
    <property type="nucleotide sequence ID" value="NZ_CP103300.1"/>
</dbReference>
<protein>
    <submittedName>
        <fullName evidence="1">Uncharacterized protein</fullName>
    </submittedName>
</protein>
<dbReference type="EMBL" id="CP103300">
    <property type="protein sequence ID" value="UYM17244.1"/>
    <property type="molecule type" value="Genomic_DNA"/>
</dbReference>
<proteinExistence type="predicted"/>
<reference evidence="1" key="1">
    <citation type="submission" date="2022-10" db="EMBL/GenBank/DDBJ databases">
        <title>Completed Genome Sequence of two octocoral isolated bacterium, Endozoicomonas euniceicola EF212T and Endozoicomonas gorgoniicola PS125T.</title>
        <authorList>
            <person name="Chiou Y.-J."/>
            <person name="Chen Y.-H."/>
        </authorList>
    </citation>
    <scope>NUCLEOTIDE SEQUENCE</scope>
    <source>
        <strain evidence="1">EF212</strain>
    </source>
</reference>
<keyword evidence="2" id="KW-1185">Reference proteome</keyword>
<evidence type="ECO:0000313" key="2">
    <source>
        <dbReference type="Proteomes" id="UP001163255"/>
    </source>
</evidence>
<organism evidence="1 2">
    <name type="scientific">Endozoicomonas euniceicola</name>
    <dbReference type="NCBI Taxonomy" id="1234143"/>
    <lineage>
        <taxon>Bacteria</taxon>
        <taxon>Pseudomonadati</taxon>
        <taxon>Pseudomonadota</taxon>
        <taxon>Gammaproteobacteria</taxon>
        <taxon>Oceanospirillales</taxon>
        <taxon>Endozoicomonadaceae</taxon>
        <taxon>Endozoicomonas</taxon>
    </lineage>
</organism>